<evidence type="ECO:0000313" key="5">
    <source>
        <dbReference type="Proteomes" id="UP000246085"/>
    </source>
</evidence>
<gene>
    <name evidence="4" type="ORF">BRAD3257_7915</name>
</gene>
<dbReference type="CDD" id="cd00338">
    <property type="entry name" value="Ser_Recombinase"/>
    <property type="match status" value="1"/>
</dbReference>
<dbReference type="SMART" id="SM00857">
    <property type="entry name" value="Resolvase"/>
    <property type="match status" value="1"/>
</dbReference>
<dbReference type="InterPro" id="IPR025827">
    <property type="entry name" value="Zn_ribbon_recom_dom"/>
</dbReference>
<dbReference type="PROSITE" id="PS51737">
    <property type="entry name" value="RECOMBINASE_DNA_BIND"/>
    <property type="match status" value="1"/>
</dbReference>
<dbReference type="InterPro" id="IPR011109">
    <property type="entry name" value="DNA_bind_recombinase_dom"/>
</dbReference>
<dbReference type="Pfam" id="PF00239">
    <property type="entry name" value="Resolvase"/>
    <property type="match status" value="1"/>
</dbReference>
<dbReference type="AlphaFoldDB" id="A0A2U3QAT5"/>
<sequence length="583" mass="64644">MSIATFRCIRIQTRRSYVSREYLRVWPRGKIMKDSSPMEAIRKRATIYARFSTDLQNERSIEDQLSLCQSYAERECLTVISTHEDRARSGGSVMGREGLLRMLDQAREKSFDVVIVEALDRLSRDMEDLAGIHKRLSFLGIEIRAVHEGVVNTVLVGLRGLVGQLYREDNAHKVRRGQAGRVKQGLAGGGLTYGYAAVAGKSGERVVLEAEAQVIRRIFQEYVDGRTPREIAHDLNKERVSPPRGRAWNASTINGNVERGAGILQNELYVGRLIWNKVRMVKDPDSGKRLSRPNPKSDWQVAEVPHLAIVNPELFTAAQQRKGERSHGHPSHQRRARRMLSGLLRCGSCGSGMATNGRDKSGRVRIRCSASTESGTCPDGKTFYLDTVERAVLSGLKAELRAPKVISEYVRTYLEERKRLTASSNAKRHRLEQQLGELNREIERLVDAIAKGHGDPSVLGPRSTALDAQRRRISEELQSEPLAPKEVALHPAILKRYEEQLGRLEEALAKGVSAGDGEAAEAIRDLVDTVTVFRDKARPGGVAVEIAGRLNALLGEKAYPNQVKGVWGKVVAGEGLEPPTPGL</sequence>
<dbReference type="GO" id="GO:0000150">
    <property type="term" value="F:DNA strand exchange activity"/>
    <property type="evidence" value="ECO:0007669"/>
    <property type="project" value="InterPro"/>
</dbReference>
<keyword evidence="1" id="KW-0175">Coiled coil</keyword>
<dbReference type="PANTHER" id="PTHR30461">
    <property type="entry name" value="DNA-INVERTASE FROM LAMBDOID PROPHAGE"/>
    <property type="match status" value="1"/>
</dbReference>
<evidence type="ECO:0000256" key="1">
    <source>
        <dbReference type="SAM" id="Coils"/>
    </source>
</evidence>
<dbReference type="PROSITE" id="PS51736">
    <property type="entry name" value="RECOMBINASES_3"/>
    <property type="match status" value="1"/>
</dbReference>
<organism evidence="4 5">
    <name type="scientific">Bradyrhizobium vignae</name>
    <dbReference type="NCBI Taxonomy" id="1549949"/>
    <lineage>
        <taxon>Bacteria</taxon>
        <taxon>Pseudomonadati</taxon>
        <taxon>Pseudomonadota</taxon>
        <taxon>Alphaproteobacteria</taxon>
        <taxon>Hyphomicrobiales</taxon>
        <taxon>Nitrobacteraceae</taxon>
        <taxon>Bradyrhizobium</taxon>
    </lineage>
</organism>
<feature type="domain" description="Resolvase/invertase-type recombinase catalytic" evidence="2">
    <location>
        <begin position="44"/>
        <end position="145"/>
    </location>
</feature>
<dbReference type="EMBL" id="LS398110">
    <property type="protein sequence ID" value="SPP98518.1"/>
    <property type="molecule type" value="Genomic_DNA"/>
</dbReference>
<dbReference type="InterPro" id="IPR036162">
    <property type="entry name" value="Resolvase-like_N_sf"/>
</dbReference>
<dbReference type="InterPro" id="IPR050639">
    <property type="entry name" value="SSR_resolvase"/>
</dbReference>
<dbReference type="Proteomes" id="UP000246085">
    <property type="component" value="Chromosome BRAD3257"/>
</dbReference>
<name>A0A2U3QAT5_9BRAD</name>
<protein>
    <submittedName>
        <fullName evidence="4">Recombinase family protein</fullName>
    </submittedName>
</protein>
<dbReference type="GO" id="GO:0003677">
    <property type="term" value="F:DNA binding"/>
    <property type="evidence" value="ECO:0007669"/>
    <property type="project" value="InterPro"/>
</dbReference>
<dbReference type="InterPro" id="IPR006119">
    <property type="entry name" value="Resolv_N"/>
</dbReference>
<dbReference type="Pfam" id="PF13408">
    <property type="entry name" value="Zn_ribbon_recom"/>
    <property type="match status" value="1"/>
</dbReference>
<dbReference type="Gene3D" id="3.40.50.1390">
    <property type="entry name" value="Resolvase, N-terminal catalytic domain"/>
    <property type="match status" value="1"/>
</dbReference>
<feature type="coiled-coil region" evidence="1">
    <location>
        <begin position="421"/>
        <end position="448"/>
    </location>
</feature>
<accession>A0A2U3QAT5</accession>
<dbReference type="SUPFAM" id="SSF53041">
    <property type="entry name" value="Resolvase-like"/>
    <property type="match status" value="1"/>
</dbReference>
<evidence type="ECO:0000313" key="4">
    <source>
        <dbReference type="EMBL" id="SPP98518.1"/>
    </source>
</evidence>
<dbReference type="Gene3D" id="3.90.1750.20">
    <property type="entry name" value="Putative Large Serine Recombinase, Chain B, Domain 2"/>
    <property type="match status" value="1"/>
</dbReference>
<reference evidence="4 5" key="1">
    <citation type="submission" date="2018-03" db="EMBL/GenBank/DDBJ databases">
        <authorList>
            <person name="Gully D."/>
        </authorList>
    </citation>
    <scope>NUCLEOTIDE SEQUENCE [LARGE SCALE GENOMIC DNA]</scope>
    <source>
        <strain evidence="4">ORS3257</strain>
    </source>
</reference>
<proteinExistence type="predicted"/>
<evidence type="ECO:0000259" key="2">
    <source>
        <dbReference type="PROSITE" id="PS51736"/>
    </source>
</evidence>
<dbReference type="InterPro" id="IPR038109">
    <property type="entry name" value="DNA_bind_recomb_sf"/>
</dbReference>
<evidence type="ECO:0000259" key="3">
    <source>
        <dbReference type="PROSITE" id="PS51737"/>
    </source>
</evidence>
<dbReference type="KEGG" id="bvz:BRAD3257_7915"/>
<dbReference type="Pfam" id="PF07508">
    <property type="entry name" value="Recombinase"/>
    <property type="match status" value="1"/>
</dbReference>
<feature type="domain" description="Recombinase" evidence="3">
    <location>
        <begin position="192"/>
        <end position="328"/>
    </location>
</feature>
<dbReference type="PANTHER" id="PTHR30461:SF23">
    <property type="entry name" value="DNA RECOMBINASE-RELATED"/>
    <property type="match status" value="1"/>
</dbReference>